<name>A0A147B7U6_9ACAR</name>
<evidence type="ECO:0000313" key="1">
    <source>
        <dbReference type="EMBL" id="JAR86856.1"/>
    </source>
</evidence>
<dbReference type="AlphaFoldDB" id="A0A147B7U6"/>
<accession>A0A147B7U6</accession>
<proteinExistence type="predicted"/>
<reference evidence="1" key="1">
    <citation type="submission" date="2016-03" db="EMBL/GenBank/DDBJ databases">
        <title>Gut transcriptome analysis on engorged females of Ornithodoros mimon (Acari: Argasidae) and phylogenetic inferences of soft ticks.</title>
        <authorList>
            <person name="Landulfo G.A."/>
            <person name="Giovanni D."/>
            <person name="Carvalho E."/>
            <person name="Junqueira-de-Azevedo I."/>
            <person name="Patane J."/>
            <person name="Mendoca R."/>
            <person name="Barros-Battesti D."/>
        </authorList>
    </citation>
    <scope>NUCLEOTIDE SEQUENCE</scope>
    <source>
        <strain evidence="1">Females</strain>
        <tissue evidence="1">Gut</tissue>
    </source>
</reference>
<protein>
    <submittedName>
        <fullName evidence="1">Uncharacterized protein</fullName>
    </submittedName>
</protein>
<dbReference type="EMBL" id="GEIB01001349">
    <property type="protein sequence ID" value="JAR86856.1"/>
    <property type="molecule type" value="Transcribed_RNA"/>
</dbReference>
<organism evidence="1">
    <name type="scientific">Alectorobius mimon</name>
    <dbReference type="NCBI Taxonomy" id="360319"/>
    <lineage>
        <taxon>Eukaryota</taxon>
        <taxon>Metazoa</taxon>
        <taxon>Ecdysozoa</taxon>
        <taxon>Arthropoda</taxon>
        <taxon>Chelicerata</taxon>
        <taxon>Arachnida</taxon>
        <taxon>Acari</taxon>
        <taxon>Parasitiformes</taxon>
        <taxon>Ixodida</taxon>
        <taxon>Ixodoidea</taxon>
        <taxon>Argasidae</taxon>
        <taxon>Ornithodorinae</taxon>
        <taxon>Alectorobius</taxon>
    </lineage>
</organism>
<sequence>VNVQGLKIYVEEPNEFTVDDREQNNLFEEALRNMLLNFLRQFVVSNVFNDAVSDALGVPSVVTPSAVKPKFDVPGKPYETLFQDHVAFPDFVLHVPGTPARDVNFTKGKAGPLREVLTPARGCIGSYHCVVSLRNLRITYTAVATEPREEFEAMVHVVESLVQVERRKTKDGKVVLKDVNVQSLKIYVEEPDEFTVNDREQNYLFEEALRNTTLNFLRQFVVSNVFTDAVSDALGVPSVVTPSAVKPKFDVPGKPYETLFQDHVAFPDFVLHVPGTPERDVNFTKGKAGPLREVLTPARGCIGSYHCVLSLRNLRITYTAAATEPWEEFEAVVNVVESLVLVERKNTNGGKVVVKNAEVQSLKIYVEEPNEFTVDDREQNYLFEEALRNKLFNFLQQLVVSDVFNDAVTNALGVPSVVTPSDPLVSLEVEGEPFEAVSQDHVAFPDFELLVPGSPARKVSFSKGKAGPLSTVLRLAPGSYGHFKYVVKLEGLRVAYLASADNPEEEFPVVVHVQHGRVLVERSKGKEGRYHLKSVTLEDLRVYVTHPAEFSSDPEQNVFFEEGLKKKLSEFLETFAKKRLFHQDLFQ</sequence>
<feature type="non-terminal residue" evidence="1">
    <location>
        <position position="1"/>
    </location>
</feature>